<evidence type="ECO:0000256" key="1">
    <source>
        <dbReference type="ARBA" id="ARBA00022649"/>
    </source>
</evidence>
<dbReference type="InterPro" id="IPR035093">
    <property type="entry name" value="RelE/ParE_toxin_dom_sf"/>
</dbReference>
<dbReference type="Pfam" id="PF05016">
    <property type="entry name" value="ParE_toxin"/>
    <property type="match status" value="1"/>
</dbReference>
<comment type="caution">
    <text evidence="2">The sequence shown here is derived from an EMBL/GenBank/DDBJ whole genome shotgun (WGS) entry which is preliminary data.</text>
</comment>
<proteinExistence type="predicted"/>
<evidence type="ECO:0008006" key="4">
    <source>
        <dbReference type="Google" id="ProtNLM"/>
    </source>
</evidence>
<dbReference type="InterPro" id="IPR007712">
    <property type="entry name" value="RelE/ParE_toxin"/>
</dbReference>
<dbReference type="SUPFAM" id="SSF143011">
    <property type="entry name" value="RelE-like"/>
    <property type="match status" value="1"/>
</dbReference>
<reference evidence="2 3" key="1">
    <citation type="journal article" date="2016" name="Nat. Commun.">
        <title>Thousands of microbial genomes shed light on interconnected biogeochemical processes in an aquifer system.</title>
        <authorList>
            <person name="Anantharaman K."/>
            <person name="Brown C.T."/>
            <person name="Hug L.A."/>
            <person name="Sharon I."/>
            <person name="Castelle C.J."/>
            <person name="Probst A.J."/>
            <person name="Thomas B.C."/>
            <person name="Singh A."/>
            <person name="Wilkins M.J."/>
            <person name="Karaoz U."/>
            <person name="Brodie E.L."/>
            <person name="Williams K.H."/>
            <person name="Hubbard S.S."/>
            <person name="Banfield J.F."/>
        </authorList>
    </citation>
    <scope>NUCLEOTIDE SEQUENCE [LARGE SCALE GENOMIC DNA]</scope>
</reference>
<dbReference type="Proteomes" id="UP000178109">
    <property type="component" value="Unassembled WGS sequence"/>
</dbReference>
<keyword evidence="1" id="KW-1277">Toxin-antitoxin system</keyword>
<dbReference type="EMBL" id="MHKO01000047">
    <property type="protein sequence ID" value="OGY91411.1"/>
    <property type="molecule type" value="Genomic_DNA"/>
</dbReference>
<sequence length="87" mass="10368">MEVILHRSFKKKFKKLPPKTRDQFFERADLFLHDKFHPLLNNHSVERVFLDSRSINITGDYRAIFREDEDGETVIFTKIGTHSELYG</sequence>
<accession>A0A1G2BQN7</accession>
<evidence type="ECO:0000313" key="2">
    <source>
        <dbReference type="EMBL" id="OGY91411.1"/>
    </source>
</evidence>
<dbReference type="AlphaFoldDB" id="A0A1G2BQN7"/>
<dbReference type="Gene3D" id="3.30.2310.20">
    <property type="entry name" value="RelE-like"/>
    <property type="match status" value="1"/>
</dbReference>
<name>A0A1G2BQN7_9BACT</name>
<gene>
    <name evidence="2" type="ORF">A3H70_00090</name>
</gene>
<dbReference type="STRING" id="1798553.A3H70_00090"/>
<organism evidence="2 3">
    <name type="scientific">Candidatus Komeilibacteria bacterium RIFCSPLOWO2_02_FULL_48_11</name>
    <dbReference type="NCBI Taxonomy" id="1798553"/>
    <lineage>
        <taxon>Bacteria</taxon>
        <taxon>Candidatus Komeiliibacteriota</taxon>
    </lineage>
</organism>
<evidence type="ECO:0000313" key="3">
    <source>
        <dbReference type="Proteomes" id="UP000178109"/>
    </source>
</evidence>
<protein>
    <recommendedName>
        <fullName evidence="4">Plasmid stabilization protein</fullName>
    </recommendedName>
</protein>